<keyword evidence="1" id="KW-0812">Transmembrane</keyword>
<dbReference type="Proteomes" id="UP001224775">
    <property type="component" value="Unassembled WGS sequence"/>
</dbReference>
<keyword evidence="1" id="KW-1133">Transmembrane helix</keyword>
<keyword evidence="3" id="KW-1185">Reference proteome</keyword>
<name>A0AAD8XZA0_9STRA</name>
<dbReference type="AlphaFoldDB" id="A0AAD8XZA0"/>
<gene>
    <name evidence="2" type="ORF">QTG54_013236</name>
</gene>
<feature type="transmembrane region" description="Helical" evidence="1">
    <location>
        <begin position="6"/>
        <end position="26"/>
    </location>
</feature>
<organism evidence="2 3">
    <name type="scientific">Skeletonema marinoi</name>
    <dbReference type="NCBI Taxonomy" id="267567"/>
    <lineage>
        <taxon>Eukaryota</taxon>
        <taxon>Sar</taxon>
        <taxon>Stramenopiles</taxon>
        <taxon>Ochrophyta</taxon>
        <taxon>Bacillariophyta</taxon>
        <taxon>Coscinodiscophyceae</taxon>
        <taxon>Thalassiosirophycidae</taxon>
        <taxon>Thalassiosirales</taxon>
        <taxon>Skeletonemataceae</taxon>
        <taxon>Skeletonema</taxon>
        <taxon>Skeletonema marinoi-dohrnii complex</taxon>
    </lineage>
</organism>
<evidence type="ECO:0000313" key="3">
    <source>
        <dbReference type="Proteomes" id="UP001224775"/>
    </source>
</evidence>
<proteinExistence type="predicted"/>
<dbReference type="EMBL" id="JATAAI010000030">
    <property type="protein sequence ID" value="KAK1736100.1"/>
    <property type="molecule type" value="Genomic_DNA"/>
</dbReference>
<comment type="caution">
    <text evidence="2">The sequence shown here is derived from an EMBL/GenBank/DDBJ whole genome shotgun (WGS) entry which is preliminary data.</text>
</comment>
<feature type="non-terminal residue" evidence="2">
    <location>
        <position position="37"/>
    </location>
</feature>
<protein>
    <submittedName>
        <fullName evidence="2">Uncharacterized protein</fullName>
    </submittedName>
</protein>
<accession>A0AAD8XZA0</accession>
<evidence type="ECO:0000256" key="1">
    <source>
        <dbReference type="SAM" id="Phobius"/>
    </source>
</evidence>
<reference evidence="2" key="1">
    <citation type="submission" date="2023-06" db="EMBL/GenBank/DDBJ databases">
        <title>Survivors Of The Sea: Transcriptome response of Skeletonema marinoi to long-term dormancy.</title>
        <authorList>
            <person name="Pinder M.I.M."/>
            <person name="Kourtchenko O."/>
            <person name="Robertson E.K."/>
            <person name="Larsson T."/>
            <person name="Maumus F."/>
            <person name="Osuna-Cruz C.M."/>
            <person name="Vancaester E."/>
            <person name="Stenow R."/>
            <person name="Vandepoele K."/>
            <person name="Ploug H."/>
            <person name="Bruchert V."/>
            <person name="Godhe A."/>
            <person name="Topel M."/>
        </authorList>
    </citation>
    <scope>NUCLEOTIDE SEQUENCE</scope>
    <source>
        <strain evidence="2">R05AC</strain>
    </source>
</reference>
<sequence>MGHWKLWIDIFTALDTIWWLVSIVWLSQMGLIRSPTT</sequence>
<evidence type="ECO:0000313" key="2">
    <source>
        <dbReference type="EMBL" id="KAK1736100.1"/>
    </source>
</evidence>
<keyword evidence="1" id="KW-0472">Membrane</keyword>